<name>A0ABV0BE23_9SPHN</name>
<feature type="domain" description="Hemerythrin-like" evidence="1">
    <location>
        <begin position="9"/>
        <end position="118"/>
    </location>
</feature>
<keyword evidence="3" id="KW-1185">Reference proteome</keyword>
<dbReference type="PANTHER" id="PTHR35585">
    <property type="entry name" value="HHE DOMAIN PROTEIN (AFU_ORTHOLOGUE AFUA_4G00730)"/>
    <property type="match status" value="1"/>
</dbReference>
<evidence type="ECO:0000259" key="1">
    <source>
        <dbReference type="Pfam" id="PF01814"/>
    </source>
</evidence>
<dbReference type="EMBL" id="JBDIZK010000012">
    <property type="protein sequence ID" value="MEN3749116.1"/>
    <property type="molecule type" value="Genomic_DNA"/>
</dbReference>
<evidence type="ECO:0000313" key="3">
    <source>
        <dbReference type="Proteomes" id="UP001427805"/>
    </source>
</evidence>
<dbReference type="InterPro" id="IPR012312">
    <property type="entry name" value="Hemerythrin-like"/>
</dbReference>
<comment type="caution">
    <text evidence="2">The sequence shown here is derived from an EMBL/GenBank/DDBJ whole genome shotgun (WGS) entry which is preliminary data.</text>
</comment>
<dbReference type="Pfam" id="PF01814">
    <property type="entry name" value="Hemerythrin"/>
    <property type="match status" value="1"/>
</dbReference>
<dbReference type="Gene3D" id="1.20.120.520">
    <property type="entry name" value="nmb1532 protein domain like"/>
    <property type="match status" value="1"/>
</dbReference>
<dbReference type="RefSeq" id="WP_346248156.1">
    <property type="nucleotide sequence ID" value="NZ_JBDIZK010000012.1"/>
</dbReference>
<sequence length="170" mass="18916">MPEPRYTDAIALLKADHRSVEDLFEKFEATSGKSSKQKLARQICTELKVHTLIEEEIFYPAFRGKIEEDTLDEAYVEHDGAKVLINDIEAGSPEDDFYDAKVKVLSEEIEHHVHEEEMRGEGMFAQCRKTDVDLVALGEAMLARKQELMALAGSSGLPPAETRAVAAPAV</sequence>
<protein>
    <submittedName>
        <fullName evidence="2">Hemerythrin domain-containing protein</fullName>
    </submittedName>
</protein>
<accession>A0ABV0BE23</accession>
<reference evidence="2 3" key="1">
    <citation type="submission" date="2024-05" db="EMBL/GenBank/DDBJ databases">
        <title>Sphingomonas sp. HF-S3 16S ribosomal RNA gene Genome sequencing and assembly.</title>
        <authorList>
            <person name="Lee H."/>
        </authorList>
    </citation>
    <scope>NUCLEOTIDE SEQUENCE [LARGE SCALE GENOMIC DNA]</scope>
    <source>
        <strain evidence="2 3">HF-S3</strain>
    </source>
</reference>
<dbReference type="PANTHER" id="PTHR35585:SF1">
    <property type="entry name" value="HHE DOMAIN PROTEIN (AFU_ORTHOLOGUE AFUA_4G00730)"/>
    <property type="match status" value="1"/>
</dbReference>
<gene>
    <name evidence="2" type="ORF">TPR58_18225</name>
</gene>
<dbReference type="Proteomes" id="UP001427805">
    <property type="component" value="Unassembled WGS sequence"/>
</dbReference>
<organism evidence="2 3">
    <name type="scientific">Sphingomonas rustica</name>
    <dbReference type="NCBI Taxonomy" id="3103142"/>
    <lineage>
        <taxon>Bacteria</taxon>
        <taxon>Pseudomonadati</taxon>
        <taxon>Pseudomonadota</taxon>
        <taxon>Alphaproteobacteria</taxon>
        <taxon>Sphingomonadales</taxon>
        <taxon>Sphingomonadaceae</taxon>
        <taxon>Sphingomonas</taxon>
    </lineage>
</organism>
<evidence type="ECO:0000313" key="2">
    <source>
        <dbReference type="EMBL" id="MEN3749116.1"/>
    </source>
</evidence>
<proteinExistence type="predicted"/>